<keyword evidence="1" id="KW-0812">Transmembrane</keyword>
<feature type="transmembrane region" description="Helical" evidence="1">
    <location>
        <begin position="44"/>
        <end position="60"/>
    </location>
</feature>
<name>A0A1U7XUV9_NICSY</name>
<keyword evidence="1" id="KW-0472">Membrane</keyword>
<proteinExistence type="predicted"/>
<feature type="transmembrane region" description="Helical" evidence="1">
    <location>
        <begin position="21"/>
        <end position="38"/>
    </location>
</feature>
<keyword evidence="2" id="KW-1185">Reference proteome</keyword>
<evidence type="ECO:0000313" key="3">
    <source>
        <dbReference type="RefSeq" id="XP_009793431.1"/>
    </source>
</evidence>
<dbReference type="OrthoDB" id="408954at2759"/>
<accession>A0A1U7XUV9</accession>
<gene>
    <name evidence="3" type="primary">LOC104240303</name>
</gene>
<evidence type="ECO:0000256" key="1">
    <source>
        <dbReference type="SAM" id="Phobius"/>
    </source>
</evidence>
<keyword evidence="1" id="KW-1133">Transmembrane helix</keyword>
<sequence length="113" mass="13357">MASKPGILTDWPWTFLGNFKYLVLAPSVGHSIYTYFMIKDESERYLVYIIILPLLLWRVIHNQIWISLSRHRTAKGNNRIIDKSIESDQVDRESNWYVIFYPYALIHSSSTPH</sequence>
<dbReference type="RefSeq" id="XP_009793431.1">
    <property type="nucleotide sequence ID" value="XM_009795129.1"/>
</dbReference>
<organism evidence="2 3">
    <name type="scientific">Nicotiana sylvestris</name>
    <name type="common">Wood tobacco</name>
    <name type="synonym">South American tobacco</name>
    <dbReference type="NCBI Taxonomy" id="4096"/>
    <lineage>
        <taxon>Eukaryota</taxon>
        <taxon>Viridiplantae</taxon>
        <taxon>Streptophyta</taxon>
        <taxon>Embryophyta</taxon>
        <taxon>Tracheophyta</taxon>
        <taxon>Spermatophyta</taxon>
        <taxon>Magnoliopsida</taxon>
        <taxon>eudicotyledons</taxon>
        <taxon>Gunneridae</taxon>
        <taxon>Pentapetalae</taxon>
        <taxon>asterids</taxon>
        <taxon>lamiids</taxon>
        <taxon>Solanales</taxon>
        <taxon>Solanaceae</taxon>
        <taxon>Nicotianoideae</taxon>
        <taxon>Nicotianeae</taxon>
        <taxon>Nicotiana</taxon>
    </lineage>
</organism>
<dbReference type="eggNOG" id="ENOG502QR3T">
    <property type="taxonomic scope" value="Eukaryota"/>
</dbReference>
<reference evidence="3" key="2">
    <citation type="submission" date="2025-08" db="UniProtKB">
        <authorList>
            <consortium name="RefSeq"/>
        </authorList>
    </citation>
    <scope>IDENTIFICATION</scope>
    <source>
        <tissue evidence="3">Leaf</tissue>
    </source>
</reference>
<dbReference type="STRING" id="4096.A0A1U7XUV9"/>
<protein>
    <submittedName>
        <fullName evidence="3">Protein ECERIFERUM 1-like</fullName>
    </submittedName>
</protein>
<dbReference type="AlphaFoldDB" id="A0A1U7XUV9"/>
<dbReference type="Proteomes" id="UP000189701">
    <property type="component" value="Unplaced"/>
</dbReference>
<evidence type="ECO:0000313" key="2">
    <source>
        <dbReference type="Proteomes" id="UP000189701"/>
    </source>
</evidence>
<reference evidence="2" key="1">
    <citation type="journal article" date="2013" name="Genome Biol.">
        <title>Reference genomes and transcriptomes of Nicotiana sylvestris and Nicotiana tomentosiformis.</title>
        <authorList>
            <person name="Sierro N."/>
            <person name="Battey J.N."/>
            <person name="Ouadi S."/>
            <person name="Bovet L."/>
            <person name="Goepfert S."/>
            <person name="Bakaher N."/>
            <person name="Peitsch M.C."/>
            <person name="Ivanov N.V."/>
        </authorList>
    </citation>
    <scope>NUCLEOTIDE SEQUENCE [LARGE SCALE GENOMIC DNA]</scope>
</reference>